<protein>
    <recommendedName>
        <fullName evidence="4">CCHC-type domain-containing protein</fullName>
    </recommendedName>
</protein>
<evidence type="ECO:0000313" key="2">
    <source>
        <dbReference type="EMBL" id="KAL2071101.1"/>
    </source>
</evidence>
<proteinExistence type="predicted"/>
<dbReference type="Proteomes" id="UP001595075">
    <property type="component" value="Unassembled WGS sequence"/>
</dbReference>
<name>A0ABR4CPF6_9HELO</name>
<sequence>MSYTSQMPLMRARAIDEGTPVDNVLKYYRVSLLRAQVRLDLDLSGQQFVAEHQTWTSFCLSRSKAESKEGISQQHGKRPAGEMIHAGGQGGYVREDSSENSMNVGFVQPHSTQSYLQGGFPSQSFQAIVQRPTSAQGLSEQRSRKRPRDVGQGNHWQRVGTMDSTGKYVSPRTPMGSNGAPAQNFGRGPAQQQGYFQQGYSGPQPTLPSQNPGHNPFPALSVPLQTANNVGASDRPSPSCKPPHEQAKTGRNNKKQIGQQNIVGNDDRVIPQGGDFMNPNQHQWSANIEGGSQGQAGSVGFANINSLDNQYLQNTPNPQYGAFPATFGAPPPAQFNAGFSNGNSFGHPHGPNTQDYQQGEFPAGYGAQPPAQYQNYAGTQVDGFQPQPIHQYCGQGTPDPSFAPPGPMVPTAGDPMIFHESNTGGQRGGLQNRRGGFSQRQQRGNTRRPQMQQQPGRNTDMRFTSQPPPAIQSAVVGPGGYCVNCQSRGHVLEECEGQCKLCRAGGHKAKVCQYVGLGSK</sequence>
<gene>
    <name evidence="2" type="ORF">VTL71DRAFT_12336</name>
</gene>
<evidence type="ECO:0000313" key="3">
    <source>
        <dbReference type="Proteomes" id="UP001595075"/>
    </source>
</evidence>
<feature type="compositionally biased region" description="Low complexity" evidence="1">
    <location>
        <begin position="188"/>
        <end position="204"/>
    </location>
</feature>
<feature type="compositionally biased region" description="Polar residues" evidence="1">
    <location>
        <begin position="447"/>
        <end position="465"/>
    </location>
</feature>
<feature type="region of interest" description="Disordered" evidence="1">
    <location>
        <begin position="419"/>
        <end position="467"/>
    </location>
</feature>
<organism evidence="2 3">
    <name type="scientific">Oculimacula yallundae</name>
    <dbReference type="NCBI Taxonomy" id="86028"/>
    <lineage>
        <taxon>Eukaryota</taxon>
        <taxon>Fungi</taxon>
        <taxon>Dikarya</taxon>
        <taxon>Ascomycota</taxon>
        <taxon>Pezizomycotina</taxon>
        <taxon>Leotiomycetes</taxon>
        <taxon>Helotiales</taxon>
        <taxon>Ploettnerulaceae</taxon>
        <taxon>Oculimacula</taxon>
    </lineage>
</organism>
<keyword evidence="3" id="KW-1185">Reference proteome</keyword>
<evidence type="ECO:0008006" key="4">
    <source>
        <dbReference type="Google" id="ProtNLM"/>
    </source>
</evidence>
<feature type="compositionally biased region" description="Polar residues" evidence="1">
    <location>
        <begin position="131"/>
        <end position="140"/>
    </location>
</feature>
<accession>A0ABR4CPF6</accession>
<feature type="compositionally biased region" description="Low complexity" evidence="1">
    <location>
        <begin position="429"/>
        <end position="444"/>
    </location>
</feature>
<reference evidence="2 3" key="1">
    <citation type="journal article" date="2024" name="Commun. Biol.">
        <title>Comparative genomic analysis of thermophilic fungi reveals convergent evolutionary adaptations and gene losses.</title>
        <authorList>
            <person name="Steindorff A.S."/>
            <person name="Aguilar-Pontes M.V."/>
            <person name="Robinson A.J."/>
            <person name="Andreopoulos B."/>
            <person name="LaButti K."/>
            <person name="Kuo A."/>
            <person name="Mondo S."/>
            <person name="Riley R."/>
            <person name="Otillar R."/>
            <person name="Haridas S."/>
            <person name="Lipzen A."/>
            <person name="Grimwood J."/>
            <person name="Schmutz J."/>
            <person name="Clum A."/>
            <person name="Reid I.D."/>
            <person name="Moisan M.C."/>
            <person name="Butler G."/>
            <person name="Nguyen T.T.M."/>
            <person name="Dewar K."/>
            <person name="Conant G."/>
            <person name="Drula E."/>
            <person name="Henrissat B."/>
            <person name="Hansel C."/>
            <person name="Singer S."/>
            <person name="Hutchinson M.I."/>
            <person name="de Vries R.P."/>
            <person name="Natvig D.O."/>
            <person name="Powell A.J."/>
            <person name="Tsang A."/>
            <person name="Grigoriev I.V."/>
        </authorList>
    </citation>
    <scope>NUCLEOTIDE SEQUENCE [LARGE SCALE GENOMIC DNA]</scope>
    <source>
        <strain evidence="2 3">CBS 494.80</strain>
    </source>
</reference>
<dbReference type="EMBL" id="JAZHXI010000005">
    <property type="protein sequence ID" value="KAL2071101.1"/>
    <property type="molecule type" value="Genomic_DNA"/>
</dbReference>
<evidence type="ECO:0000256" key="1">
    <source>
        <dbReference type="SAM" id="MobiDB-lite"/>
    </source>
</evidence>
<comment type="caution">
    <text evidence="2">The sequence shown here is derived from an EMBL/GenBank/DDBJ whole genome shotgun (WGS) entry which is preliminary data.</text>
</comment>
<feature type="region of interest" description="Disordered" evidence="1">
    <location>
        <begin position="131"/>
        <end position="260"/>
    </location>
</feature>